<name>A0A7J7LDS9_9MAGN</name>
<accession>A0A7J7LDS9</accession>
<protein>
    <recommendedName>
        <fullName evidence="4">Aminotransferase-like plant mobile domain-containing protein</fullName>
    </recommendedName>
</protein>
<dbReference type="GO" id="GO:0010073">
    <property type="term" value="P:meristem maintenance"/>
    <property type="evidence" value="ECO:0007669"/>
    <property type="project" value="InterPro"/>
</dbReference>
<dbReference type="PANTHER" id="PTHR46033">
    <property type="entry name" value="PROTEIN MAIN-LIKE 2"/>
    <property type="match status" value="1"/>
</dbReference>
<feature type="non-terminal residue" evidence="2">
    <location>
        <position position="1"/>
    </location>
</feature>
<proteinExistence type="predicted"/>
<sequence length="490" mass="56095">SRPRKNASKTTRNSNVEVKRRGKADVTNVWPDQLTDGIDPTPSYDEFNRVDILADGWVHISAGSEEIPNRDELQCRGSLDKVLKWYRWIVVYPTLKKLVDNMGYLAALTDYDILGASGFDWGTPIMATLYRELDEVSVLRPEKVKKSITKFYAVLEYWLFEYCRVEMYLVKFQMANDTVPLGYLAAVNDLDSAAQYDWGSVILASLYHGLDTAVTTGGAITRFVQLLTYWFYEYCGVDHPIVKEEVKYHIDHRTVETIAWEPWLDSAVSETEDVLNAKLLSRKRMSLQVPNGNYEYYLEDRCWRQLEGEARIPLDLPLSMSPHISPTTLHEMRQAGLLDYEQFVVGEERETYTSYWVEQTLKVGHILIDSQRMGNIDLFGLITFRASITPVMVTSTSVHSLSQDISLPESARDAQRFQEVEDELTIARRKIDSINHQLYAHDLQLRRGRDVRVVPLPPKGGARTRQCRSGPRTKEGGTSRRGKGTGDDYE</sequence>
<evidence type="ECO:0008006" key="4">
    <source>
        <dbReference type="Google" id="ProtNLM"/>
    </source>
</evidence>
<evidence type="ECO:0000313" key="3">
    <source>
        <dbReference type="Proteomes" id="UP000541444"/>
    </source>
</evidence>
<dbReference type="EMBL" id="JACGCM010002347">
    <property type="protein sequence ID" value="KAF6140783.1"/>
    <property type="molecule type" value="Genomic_DNA"/>
</dbReference>
<organism evidence="2 3">
    <name type="scientific">Kingdonia uniflora</name>
    <dbReference type="NCBI Taxonomy" id="39325"/>
    <lineage>
        <taxon>Eukaryota</taxon>
        <taxon>Viridiplantae</taxon>
        <taxon>Streptophyta</taxon>
        <taxon>Embryophyta</taxon>
        <taxon>Tracheophyta</taxon>
        <taxon>Spermatophyta</taxon>
        <taxon>Magnoliopsida</taxon>
        <taxon>Ranunculales</taxon>
        <taxon>Circaeasteraceae</taxon>
        <taxon>Kingdonia</taxon>
    </lineage>
</organism>
<feature type="region of interest" description="Disordered" evidence="1">
    <location>
        <begin position="450"/>
        <end position="490"/>
    </location>
</feature>
<evidence type="ECO:0000256" key="1">
    <source>
        <dbReference type="SAM" id="MobiDB-lite"/>
    </source>
</evidence>
<dbReference type="Proteomes" id="UP000541444">
    <property type="component" value="Unassembled WGS sequence"/>
</dbReference>
<dbReference type="AlphaFoldDB" id="A0A7J7LDS9"/>
<reference evidence="2 3" key="1">
    <citation type="journal article" date="2020" name="IScience">
        <title>Genome Sequencing of the Endangered Kingdonia uniflora (Circaeasteraceae, Ranunculales) Reveals Potential Mechanisms of Evolutionary Specialization.</title>
        <authorList>
            <person name="Sun Y."/>
            <person name="Deng T."/>
            <person name="Zhang A."/>
            <person name="Moore M.J."/>
            <person name="Landis J.B."/>
            <person name="Lin N."/>
            <person name="Zhang H."/>
            <person name="Zhang X."/>
            <person name="Huang J."/>
            <person name="Zhang X."/>
            <person name="Sun H."/>
            <person name="Wang H."/>
        </authorList>
    </citation>
    <scope>NUCLEOTIDE SEQUENCE [LARGE SCALE GENOMIC DNA]</scope>
    <source>
        <strain evidence="2">TB1705</strain>
        <tissue evidence="2">Leaf</tissue>
    </source>
</reference>
<dbReference type="InterPro" id="IPR044824">
    <property type="entry name" value="MAIN-like"/>
</dbReference>
<gene>
    <name evidence="2" type="ORF">GIB67_042196</name>
</gene>
<feature type="region of interest" description="Disordered" evidence="1">
    <location>
        <begin position="1"/>
        <end position="22"/>
    </location>
</feature>
<comment type="caution">
    <text evidence="2">The sequence shown here is derived from an EMBL/GenBank/DDBJ whole genome shotgun (WGS) entry which is preliminary data.</text>
</comment>
<evidence type="ECO:0000313" key="2">
    <source>
        <dbReference type="EMBL" id="KAF6140783.1"/>
    </source>
</evidence>
<dbReference type="PANTHER" id="PTHR46033:SF8">
    <property type="entry name" value="PROTEIN MAINTENANCE OF MERISTEMS-LIKE"/>
    <property type="match status" value="1"/>
</dbReference>
<keyword evidence="3" id="KW-1185">Reference proteome</keyword>